<evidence type="ECO:0000256" key="1">
    <source>
        <dbReference type="ARBA" id="ARBA00004604"/>
    </source>
</evidence>
<proteinExistence type="inferred from homology"/>
<dbReference type="GO" id="GO:0005730">
    <property type="term" value="C:nucleolus"/>
    <property type="evidence" value="ECO:0007669"/>
    <property type="project" value="UniProtKB-SubCell"/>
</dbReference>
<evidence type="ECO:0000256" key="2">
    <source>
        <dbReference type="ARBA" id="ARBA00006856"/>
    </source>
</evidence>
<reference evidence="6 7" key="1">
    <citation type="journal article" date="2016" name="Sci. Rep.">
        <title>Peltaster fructicola genome reveals evolution from an invasive phytopathogen to an ectophytic parasite.</title>
        <authorList>
            <person name="Xu C."/>
            <person name="Chen H."/>
            <person name="Gleason M.L."/>
            <person name="Xu J.R."/>
            <person name="Liu H."/>
            <person name="Zhang R."/>
            <person name="Sun G."/>
        </authorList>
    </citation>
    <scope>NUCLEOTIDE SEQUENCE [LARGE SCALE GENOMIC DNA]</scope>
    <source>
        <strain evidence="6 7">LNHT1506</strain>
    </source>
</reference>
<name>A0A6H0XP00_9PEZI</name>
<dbReference type="AlphaFoldDB" id="A0A6H0XP00"/>
<dbReference type="EMBL" id="CP051139">
    <property type="protein sequence ID" value="QIW96486.1"/>
    <property type="molecule type" value="Genomic_DNA"/>
</dbReference>
<evidence type="ECO:0000256" key="4">
    <source>
        <dbReference type="SAM" id="MobiDB-lite"/>
    </source>
</evidence>
<protein>
    <recommendedName>
        <fullName evidence="5">MI domain-containing protein</fullName>
    </recommendedName>
</protein>
<dbReference type="PANTHER" id="PTHR18034:SF4">
    <property type="entry name" value="NUCLEOLAR MIF4G DOMAIN-CONTAINING PROTEIN 1"/>
    <property type="match status" value="1"/>
</dbReference>
<feature type="domain" description="MI" evidence="5">
    <location>
        <begin position="561"/>
        <end position="681"/>
    </location>
</feature>
<sequence>MGRPGHTGPKIPSILLDKLNGAGPSAKGSRKDVSRKDRRKAERQQKKTTHHSKPELASRKKDATLKPIKQKTPSAASQKPSDLPRKTLKSILKRPATLDTSSDESEKIAAPRISRAVQQRLDEDDAEIAALEKKLGIKSKKSTALKEDGLDWLANGSDSEESAPGKRKRAEDDDWLITKRRKAAAADEVVESAHSESEEDEEAEDIHEANQENDPDSDMDGLENPFSDDELSDFDASDDEAPPVKKKRENPYVAPMPNTAKYIPPSLRRPAPEDLTQLKRQVQGQLNRLSEANFLSILSAIEDMYTNNARQHVTSTLIELFMGLITSPSTLNETFLILHSAFATAVYKVVGADFGAQLLERITEAVKVSSEGKQVLNLLAFLANLYIMQLVGPTIVFDYIRTLLAELSEDNTELLLRIVRTAGVQLRQDDPTALKDIVLLLTRSVAQVGEGNLSVRTKFMIETINDLKNNKMKTGSVEHVVRMKKTIGTLNTRSLRATEPLQVSLSDLEDVEKRGKWWLVGASWHDAAKPVQSKIDDGYESETPGHVNLAKLARSQGMNTDIRRAIFIAIMSASDFKDAHVRIVKLHLKSKQTLEVAKVLLHCVGGESVYNPYYTFIARKLCSEPKLQKALQSSLWDILRKITSDAEDQLSTTAVVNTARLYGTLIADDHISIAALKTLEFAMMPALAQTFAEVLLTTVLLRVSKKDFEQNVQVVFGQASSGMVQGLQFFLRDVVAQAEITNSDQEKRAVQRGCEIAIEELSHATSAVLSSDSEDESSD</sequence>
<dbReference type="SMART" id="SM00544">
    <property type="entry name" value="MA3"/>
    <property type="match status" value="1"/>
</dbReference>
<comment type="similarity">
    <text evidence="2">Belongs to the CWC22 family.</text>
</comment>
<dbReference type="InterPro" id="IPR003890">
    <property type="entry name" value="MIF4G-like_typ-3"/>
</dbReference>
<dbReference type="SUPFAM" id="SSF48371">
    <property type="entry name" value="ARM repeat"/>
    <property type="match status" value="1"/>
</dbReference>
<feature type="compositionally biased region" description="Basic and acidic residues" evidence="4">
    <location>
        <begin position="29"/>
        <end position="45"/>
    </location>
</feature>
<dbReference type="SMART" id="SM00543">
    <property type="entry name" value="MIF4G"/>
    <property type="match status" value="1"/>
</dbReference>
<feature type="compositionally biased region" description="Basic and acidic residues" evidence="4">
    <location>
        <begin position="52"/>
        <end position="64"/>
    </location>
</feature>
<feature type="region of interest" description="Disordered" evidence="4">
    <location>
        <begin position="1"/>
        <end position="111"/>
    </location>
</feature>
<dbReference type="Gene3D" id="1.25.40.180">
    <property type="match status" value="1"/>
</dbReference>
<dbReference type="InterPro" id="IPR016024">
    <property type="entry name" value="ARM-type_fold"/>
</dbReference>
<dbReference type="OrthoDB" id="361797at2759"/>
<keyword evidence="7" id="KW-1185">Reference proteome</keyword>
<dbReference type="PANTHER" id="PTHR18034">
    <property type="entry name" value="CELL CYCLE CONTROL PROTEIN CWF22-RELATED"/>
    <property type="match status" value="1"/>
</dbReference>
<gene>
    <name evidence="6" type="ORF">AMS68_002004</name>
</gene>
<dbReference type="GO" id="GO:0042274">
    <property type="term" value="P:ribosomal small subunit biogenesis"/>
    <property type="evidence" value="ECO:0007669"/>
    <property type="project" value="TreeGrafter"/>
</dbReference>
<evidence type="ECO:0000313" key="7">
    <source>
        <dbReference type="Proteomes" id="UP000503462"/>
    </source>
</evidence>
<dbReference type="Pfam" id="PF02847">
    <property type="entry name" value="MA3"/>
    <property type="match status" value="1"/>
</dbReference>
<organism evidence="6 7">
    <name type="scientific">Peltaster fructicola</name>
    <dbReference type="NCBI Taxonomy" id="286661"/>
    <lineage>
        <taxon>Eukaryota</taxon>
        <taxon>Fungi</taxon>
        <taxon>Dikarya</taxon>
        <taxon>Ascomycota</taxon>
        <taxon>Pezizomycotina</taxon>
        <taxon>Dothideomycetes</taxon>
        <taxon>Dothideomycetes incertae sedis</taxon>
        <taxon>Peltaster</taxon>
    </lineage>
</organism>
<feature type="compositionally biased region" description="Polar residues" evidence="4">
    <location>
        <begin position="71"/>
        <end position="80"/>
    </location>
</feature>
<keyword evidence="3" id="KW-0539">Nucleus</keyword>
<evidence type="ECO:0000256" key="3">
    <source>
        <dbReference type="ARBA" id="ARBA00023242"/>
    </source>
</evidence>
<evidence type="ECO:0000259" key="5">
    <source>
        <dbReference type="PROSITE" id="PS51366"/>
    </source>
</evidence>
<evidence type="ECO:0000313" key="6">
    <source>
        <dbReference type="EMBL" id="QIW96486.1"/>
    </source>
</evidence>
<dbReference type="InterPro" id="IPR003891">
    <property type="entry name" value="Initiation_fac_eIF4g_MI"/>
</dbReference>
<accession>A0A6H0XP00</accession>
<feature type="region of interest" description="Disordered" evidence="4">
    <location>
        <begin position="145"/>
        <end position="269"/>
    </location>
</feature>
<dbReference type="Proteomes" id="UP000503462">
    <property type="component" value="Chromosome 1"/>
</dbReference>
<feature type="compositionally biased region" description="Acidic residues" evidence="4">
    <location>
        <begin position="197"/>
        <end position="241"/>
    </location>
</feature>
<dbReference type="InterPro" id="IPR050781">
    <property type="entry name" value="CWC22_splicing_factor"/>
</dbReference>
<dbReference type="GO" id="GO:0003723">
    <property type="term" value="F:RNA binding"/>
    <property type="evidence" value="ECO:0007669"/>
    <property type="project" value="InterPro"/>
</dbReference>
<dbReference type="PROSITE" id="PS51366">
    <property type="entry name" value="MI"/>
    <property type="match status" value="1"/>
</dbReference>
<comment type="subcellular location">
    <subcellularLocation>
        <location evidence="1">Nucleus</location>
        <location evidence="1">Nucleolus</location>
    </subcellularLocation>
</comment>
<dbReference type="Pfam" id="PF02854">
    <property type="entry name" value="MIF4G"/>
    <property type="match status" value="1"/>
</dbReference>